<keyword evidence="1" id="KW-0472">Membrane</keyword>
<proteinExistence type="predicted"/>
<evidence type="ECO:0000313" key="2">
    <source>
        <dbReference type="EMBL" id="MCI59386.1"/>
    </source>
</evidence>
<sequence>VDDLSAQLFSLKLVFFSSPWLALAQLALASKCYVLGLMKKT</sequence>
<keyword evidence="1" id="KW-1133">Transmembrane helix</keyword>
<keyword evidence="1" id="KW-0812">Transmembrane</keyword>
<evidence type="ECO:0000256" key="1">
    <source>
        <dbReference type="SAM" id="Phobius"/>
    </source>
</evidence>
<keyword evidence="3" id="KW-1185">Reference proteome</keyword>
<dbReference type="EMBL" id="LXQA010562580">
    <property type="protein sequence ID" value="MCI59386.1"/>
    <property type="molecule type" value="Genomic_DNA"/>
</dbReference>
<organism evidence="2 3">
    <name type="scientific">Trifolium medium</name>
    <dbReference type="NCBI Taxonomy" id="97028"/>
    <lineage>
        <taxon>Eukaryota</taxon>
        <taxon>Viridiplantae</taxon>
        <taxon>Streptophyta</taxon>
        <taxon>Embryophyta</taxon>
        <taxon>Tracheophyta</taxon>
        <taxon>Spermatophyta</taxon>
        <taxon>Magnoliopsida</taxon>
        <taxon>eudicotyledons</taxon>
        <taxon>Gunneridae</taxon>
        <taxon>Pentapetalae</taxon>
        <taxon>rosids</taxon>
        <taxon>fabids</taxon>
        <taxon>Fabales</taxon>
        <taxon>Fabaceae</taxon>
        <taxon>Papilionoideae</taxon>
        <taxon>50 kb inversion clade</taxon>
        <taxon>NPAAA clade</taxon>
        <taxon>Hologalegina</taxon>
        <taxon>IRL clade</taxon>
        <taxon>Trifolieae</taxon>
        <taxon>Trifolium</taxon>
    </lineage>
</organism>
<reference evidence="2 3" key="1">
    <citation type="journal article" date="2018" name="Front. Plant Sci.">
        <title>Red Clover (Trifolium pratense) and Zigzag Clover (T. medium) - A Picture of Genomic Similarities and Differences.</title>
        <authorList>
            <person name="Dluhosova J."/>
            <person name="Istvanek J."/>
            <person name="Nedelnik J."/>
            <person name="Repkova J."/>
        </authorList>
    </citation>
    <scope>NUCLEOTIDE SEQUENCE [LARGE SCALE GENOMIC DNA]</scope>
    <source>
        <strain evidence="3">cv. 10/8</strain>
        <tissue evidence="2">Leaf</tissue>
    </source>
</reference>
<protein>
    <submittedName>
        <fullName evidence="2">Uncharacterized protein</fullName>
    </submittedName>
</protein>
<name>A0A392TH00_9FABA</name>
<feature type="non-terminal residue" evidence="2">
    <location>
        <position position="1"/>
    </location>
</feature>
<dbReference type="Proteomes" id="UP000265520">
    <property type="component" value="Unassembled WGS sequence"/>
</dbReference>
<evidence type="ECO:0000313" key="3">
    <source>
        <dbReference type="Proteomes" id="UP000265520"/>
    </source>
</evidence>
<comment type="caution">
    <text evidence="2">The sequence shown here is derived from an EMBL/GenBank/DDBJ whole genome shotgun (WGS) entry which is preliminary data.</text>
</comment>
<accession>A0A392TH00</accession>
<dbReference type="AlphaFoldDB" id="A0A392TH00"/>
<feature type="transmembrane region" description="Helical" evidence="1">
    <location>
        <begin position="20"/>
        <end position="38"/>
    </location>
</feature>